<gene>
    <name evidence="9" type="ORF">DMP06_05245</name>
</gene>
<dbReference type="PANTHER" id="PTHR13285:SF18">
    <property type="entry name" value="PROTEIN-CYSTEINE N-PALMITOYLTRANSFERASE RASP"/>
    <property type="match status" value="1"/>
</dbReference>
<dbReference type="GO" id="GO:0005886">
    <property type="term" value="C:plasma membrane"/>
    <property type="evidence" value="ECO:0007669"/>
    <property type="project" value="UniProtKB-SubCell"/>
</dbReference>
<evidence type="ECO:0000256" key="2">
    <source>
        <dbReference type="ARBA" id="ARBA00010323"/>
    </source>
</evidence>
<proteinExistence type="inferred from homology"/>
<feature type="transmembrane region" description="Helical" evidence="8">
    <location>
        <begin position="366"/>
        <end position="385"/>
    </location>
</feature>
<evidence type="ECO:0000256" key="6">
    <source>
        <dbReference type="ARBA" id="ARBA00023136"/>
    </source>
</evidence>
<sequence>MTSYFSFAFMGVLLPLTILAYALMPRRARWAVLLGASYVFFWAISGKLIVFVVASSLLTYACGLGLSALLARRRAYVAQGMPRKEAKRRTARWMKLVVVAGVLGNFGILVVLKYLAFFSGAATSLLALVGISARIEVPSWGVPIGISFYTLMAVSYLVDVYRGTTKADRNPVRVALFLCFFPQIMEGPICRYEQTAQSLWAGNPVTRQNLFAGTLRILWGVAKKIIVADRLNLFVKPVFSDWQSYDGSVIALAAILYTVQLYCDFSGTMDVALGMGRIFGVTLPENFRQPFFSRTASEFWKRWHITLGAWFRDYVYYPVSLSAPMKRLTKGSRKVFGNRYGPLVASSGALFCVWLGNGLWHGAGSQYLFFGMYYFVLILLGGFLEPVMQRVSDRTGLNRDAVPYRAFQMLRTLVVIFVGELIFRAEGLRAGLGMLSSIAHSFRPESFVDGTVLGVGMDVHDYAVVCAFVLVMLCVGIARERGMDVSGWVGARALPIRWVVWMALVVAIVVLGAYGKGYVPLDPIYANF</sequence>
<keyword evidence="3 7" id="KW-1003">Cell membrane</keyword>
<dbReference type="InterPro" id="IPR028362">
    <property type="entry name" value="AlgI"/>
</dbReference>
<keyword evidence="7" id="KW-0012">Acyltransferase</keyword>
<evidence type="ECO:0000313" key="10">
    <source>
        <dbReference type="Proteomes" id="UP000269591"/>
    </source>
</evidence>
<evidence type="ECO:0000256" key="7">
    <source>
        <dbReference type="PIRNR" id="PIRNR016636"/>
    </source>
</evidence>
<keyword evidence="10" id="KW-1185">Reference proteome</keyword>
<dbReference type="EMBL" id="QIBX01000007">
    <property type="protein sequence ID" value="RNL40341.1"/>
    <property type="molecule type" value="Genomic_DNA"/>
</dbReference>
<dbReference type="AlphaFoldDB" id="A0A3N0AZP5"/>
<dbReference type="GO" id="GO:0042121">
    <property type="term" value="P:alginic acid biosynthetic process"/>
    <property type="evidence" value="ECO:0007669"/>
    <property type="project" value="InterPro"/>
</dbReference>
<dbReference type="PIRSF" id="PIRSF016636">
    <property type="entry name" value="AlgI_DltB"/>
    <property type="match status" value="1"/>
</dbReference>
<dbReference type="InterPro" id="IPR004299">
    <property type="entry name" value="MBOAT_fam"/>
</dbReference>
<dbReference type="PANTHER" id="PTHR13285">
    <property type="entry name" value="ACYLTRANSFERASE"/>
    <property type="match status" value="1"/>
</dbReference>
<feature type="transmembrane region" description="Helical" evidence="8">
    <location>
        <begin position="498"/>
        <end position="515"/>
    </location>
</feature>
<dbReference type="RefSeq" id="WP_123208697.1">
    <property type="nucleotide sequence ID" value="NZ_JBHTHO010000029.1"/>
</dbReference>
<feature type="transmembrane region" description="Helical" evidence="8">
    <location>
        <begin position="459"/>
        <end position="478"/>
    </location>
</feature>
<keyword evidence="4 8" id="KW-0812">Transmembrane</keyword>
<dbReference type="GO" id="GO:0016746">
    <property type="term" value="F:acyltransferase activity"/>
    <property type="evidence" value="ECO:0007669"/>
    <property type="project" value="UniProtKB-KW"/>
</dbReference>
<feature type="transmembrane region" description="Helical" evidence="8">
    <location>
        <begin position="406"/>
        <end position="425"/>
    </location>
</feature>
<dbReference type="OrthoDB" id="139172at2"/>
<name>A0A3N0AZP5_9ACTN</name>
<keyword evidence="7" id="KW-0808">Transferase</keyword>
<feature type="transmembrane region" description="Helical" evidence="8">
    <location>
        <begin position="30"/>
        <end position="51"/>
    </location>
</feature>
<evidence type="ECO:0000256" key="4">
    <source>
        <dbReference type="ARBA" id="ARBA00022692"/>
    </source>
</evidence>
<feature type="transmembrane region" description="Helical" evidence="8">
    <location>
        <begin position="137"/>
        <end position="158"/>
    </location>
</feature>
<organism evidence="9 10">
    <name type="scientific">Slackia equolifaciens</name>
    <dbReference type="NCBI Taxonomy" id="498718"/>
    <lineage>
        <taxon>Bacteria</taxon>
        <taxon>Bacillati</taxon>
        <taxon>Actinomycetota</taxon>
        <taxon>Coriobacteriia</taxon>
        <taxon>Eggerthellales</taxon>
        <taxon>Eggerthellaceae</taxon>
        <taxon>Slackia</taxon>
    </lineage>
</organism>
<comment type="subcellular location">
    <subcellularLocation>
        <location evidence="1">Cell membrane</location>
        <topology evidence="1">Multi-pass membrane protein</topology>
    </subcellularLocation>
</comment>
<feature type="transmembrane region" description="Helical" evidence="8">
    <location>
        <begin position="340"/>
        <end position="360"/>
    </location>
</feature>
<keyword evidence="6 7" id="KW-0472">Membrane</keyword>
<dbReference type="InterPro" id="IPR024194">
    <property type="entry name" value="Ac/AlaTfrase_AlgI/DltB"/>
</dbReference>
<feature type="transmembrane region" description="Helical" evidence="8">
    <location>
        <begin position="96"/>
        <end position="117"/>
    </location>
</feature>
<comment type="similarity">
    <text evidence="2 7">Belongs to the membrane-bound acyltransferase family.</text>
</comment>
<accession>A0A3N0AZP5</accession>
<evidence type="ECO:0000256" key="1">
    <source>
        <dbReference type="ARBA" id="ARBA00004651"/>
    </source>
</evidence>
<feature type="transmembrane region" description="Helical" evidence="8">
    <location>
        <begin position="57"/>
        <end position="75"/>
    </location>
</feature>
<feature type="transmembrane region" description="Helical" evidence="8">
    <location>
        <begin position="6"/>
        <end position="23"/>
    </location>
</feature>
<comment type="caution">
    <text evidence="9">The sequence shown here is derived from an EMBL/GenBank/DDBJ whole genome shotgun (WGS) entry which is preliminary data.</text>
</comment>
<evidence type="ECO:0000313" key="9">
    <source>
        <dbReference type="EMBL" id="RNL40341.1"/>
    </source>
</evidence>
<evidence type="ECO:0000256" key="8">
    <source>
        <dbReference type="SAM" id="Phobius"/>
    </source>
</evidence>
<reference evidence="10" key="1">
    <citation type="submission" date="2018-05" db="EMBL/GenBank/DDBJ databases">
        <title>Genome Sequencing of selected type strains of the family Eggerthellaceae.</title>
        <authorList>
            <person name="Danylec N."/>
            <person name="Stoll D.A."/>
            <person name="Doetsch A."/>
            <person name="Huch M."/>
        </authorList>
    </citation>
    <scope>NUCLEOTIDE SEQUENCE [LARGE SCALE GENOMIC DNA]</scope>
    <source>
        <strain evidence="10">DSM 24851</strain>
    </source>
</reference>
<dbReference type="Pfam" id="PF03062">
    <property type="entry name" value="MBOAT"/>
    <property type="match status" value="1"/>
</dbReference>
<dbReference type="Proteomes" id="UP000269591">
    <property type="component" value="Unassembled WGS sequence"/>
</dbReference>
<dbReference type="PIRSF" id="PIRSF500217">
    <property type="entry name" value="AlgI"/>
    <property type="match status" value="1"/>
</dbReference>
<dbReference type="InterPro" id="IPR051085">
    <property type="entry name" value="MB_O-acyltransferase"/>
</dbReference>
<keyword evidence="5 8" id="KW-1133">Transmembrane helix</keyword>
<evidence type="ECO:0000256" key="5">
    <source>
        <dbReference type="ARBA" id="ARBA00022989"/>
    </source>
</evidence>
<evidence type="ECO:0000256" key="3">
    <source>
        <dbReference type="ARBA" id="ARBA00022475"/>
    </source>
</evidence>
<protein>
    <submittedName>
        <fullName evidence="9">MBOAT family protein</fullName>
    </submittedName>
</protein>